<evidence type="ECO:0000313" key="1">
    <source>
        <dbReference type="EMBL" id="KAJ9116769.1"/>
    </source>
</evidence>
<protein>
    <submittedName>
        <fullName evidence="1">Uncharacterized protein</fullName>
    </submittedName>
</protein>
<dbReference type="EMBL" id="JASBWV010000035">
    <property type="protein sequence ID" value="KAJ9116769.1"/>
    <property type="molecule type" value="Genomic_DNA"/>
</dbReference>
<sequence>MEKGTAVSTPSLVIKQAQSCHLRNMFTVLHNEGKDAAPASTHSSVASSNTARADLGSKTATGKRLPKYLTQPEGKKPRRRPRPTLTDPHLKGSLPDGNPPGPSNRSQASDVEPAPSGKQTIRRVAKACVYCKRSHMTCDDRQSNKIQGDADAEHLSSIPFFVSERPCQRCMSRKIGHLCCDDDSTQRGRPKSITDAARTNSASSAAIYISRATEMNPSLSYMTSDPPLGQLTIDKFLNPTNVLVPYSTNGPSSILEATEKPSISENWKSASDGYFDNLLFVTDECMSADCPPGNTGPLPVPSHRVTPTALPYPSSGTSNVTDSIMQTGQEHFSEGKDRESVGTGSAFSPISKERVNQAGPSLGMDNTPRQENTRDTSSLLGRLPVHLPASSWAESSIERVDDIIRVLRPYFLSILHQRSDIEIVQQERWLQEIVSRYEKDAFELSPAAILLWRRTGDIVGSNEKMAKLIGIAKSRLGRKSRLCVYELLDEASGVRMFQDYGQICNQYMPPAVPKEGFSPTAHSTYTLDLATCAQSHGIPDRSANMVIKCATSTMIYMDTYGVPVIVVSAQTLGIPFKTF</sequence>
<accession>A0ACC2WY91</accession>
<name>A0ACC2WY91_9TREE</name>
<gene>
    <name evidence="1" type="ORF">QFC24_006660</name>
</gene>
<proteinExistence type="predicted"/>
<evidence type="ECO:0000313" key="2">
    <source>
        <dbReference type="Proteomes" id="UP001234202"/>
    </source>
</evidence>
<reference evidence="1" key="1">
    <citation type="submission" date="2023-04" db="EMBL/GenBank/DDBJ databases">
        <title>Draft Genome sequencing of Naganishia species isolated from polar environments using Oxford Nanopore Technology.</title>
        <authorList>
            <person name="Leo P."/>
            <person name="Venkateswaran K."/>
        </authorList>
    </citation>
    <scope>NUCLEOTIDE SEQUENCE</scope>
    <source>
        <strain evidence="1">DBVPG 5303</strain>
    </source>
</reference>
<organism evidence="1 2">
    <name type="scientific">Naganishia onofrii</name>
    <dbReference type="NCBI Taxonomy" id="1851511"/>
    <lineage>
        <taxon>Eukaryota</taxon>
        <taxon>Fungi</taxon>
        <taxon>Dikarya</taxon>
        <taxon>Basidiomycota</taxon>
        <taxon>Agaricomycotina</taxon>
        <taxon>Tremellomycetes</taxon>
        <taxon>Filobasidiales</taxon>
        <taxon>Filobasidiaceae</taxon>
        <taxon>Naganishia</taxon>
    </lineage>
</organism>
<keyword evidence="2" id="KW-1185">Reference proteome</keyword>
<dbReference type="Proteomes" id="UP001234202">
    <property type="component" value="Unassembled WGS sequence"/>
</dbReference>
<comment type="caution">
    <text evidence="1">The sequence shown here is derived from an EMBL/GenBank/DDBJ whole genome shotgun (WGS) entry which is preliminary data.</text>
</comment>